<dbReference type="AlphaFoldDB" id="A0A938YF48"/>
<evidence type="ECO:0000313" key="3">
    <source>
        <dbReference type="EMBL" id="MBM9467272.1"/>
    </source>
</evidence>
<dbReference type="Proteomes" id="UP000663792">
    <property type="component" value="Unassembled WGS sequence"/>
</dbReference>
<reference evidence="3" key="1">
    <citation type="submission" date="2021-01" db="EMBL/GenBank/DDBJ databases">
        <title>YIM 132084 draft genome.</title>
        <authorList>
            <person name="An D."/>
        </authorList>
    </citation>
    <scope>NUCLEOTIDE SEQUENCE</scope>
    <source>
        <strain evidence="3">YIM 132084</strain>
    </source>
</reference>
<gene>
    <name evidence="3" type="ORF">JL106_08270</name>
</gene>
<sequence>MTDTAFLSAVLGVLVTLGGIVWAGVRFKSADYGNLQKDIESLRDRLHEVETEMRANEVRHRIEINHLDTEVLELRRGIEAGTIPPLPPRKPWPALPSAPAAAS</sequence>
<feature type="coiled-coil region" evidence="1">
    <location>
        <begin position="32"/>
        <end position="59"/>
    </location>
</feature>
<protein>
    <submittedName>
        <fullName evidence="3">Uncharacterized protein</fullName>
    </submittedName>
</protein>
<keyword evidence="1" id="KW-0175">Coiled coil</keyword>
<proteinExistence type="predicted"/>
<evidence type="ECO:0000256" key="2">
    <source>
        <dbReference type="SAM" id="MobiDB-lite"/>
    </source>
</evidence>
<accession>A0A938YF48</accession>
<name>A0A938YF48_9ACTN</name>
<feature type="compositionally biased region" description="Pro residues" evidence="2">
    <location>
        <begin position="84"/>
        <end position="96"/>
    </location>
</feature>
<evidence type="ECO:0000256" key="1">
    <source>
        <dbReference type="SAM" id="Coils"/>
    </source>
</evidence>
<comment type="caution">
    <text evidence="3">The sequence shown here is derived from an EMBL/GenBank/DDBJ whole genome shotgun (WGS) entry which is preliminary data.</text>
</comment>
<dbReference type="EMBL" id="JAERWK010000010">
    <property type="protein sequence ID" value="MBM9467272.1"/>
    <property type="molecule type" value="Genomic_DNA"/>
</dbReference>
<dbReference type="RefSeq" id="WP_205260228.1">
    <property type="nucleotide sequence ID" value="NZ_JAERWK010000010.1"/>
</dbReference>
<organism evidence="3 4">
    <name type="scientific">Nakamurella leprariae</name>
    <dbReference type="NCBI Taxonomy" id="2803911"/>
    <lineage>
        <taxon>Bacteria</taxon>
        <taxon>Bacillati</taxon>
        <taxon>Actinomycetota</taxon>
        <taxon>Actinomycetes</taxon>
        <taxon>Nakamurellales</taxon>
        <taxon>Nakamurellaceae</taxon>
        <taxon>Nakamurella</taxon>
    </lineage>
</organism>
<evidence type="ECO:0000313" key="4">
    <source>
        <dbReference type="Proteomes" id="UP000663792"/>
    </source>
</evidence>
<feature type="region of interest" description="Disordered" evidence="2">
    <location>
        <begin position="80"/>
        <end position="103"/>
    </location>
</feature>
<keyword evidence="4" id="KW-1185">Reference proteome</keyword>